<dbReference type="AlphaFoldDB" id="A0A7C3KH83"/>
<protein>
    <submittedName>
        <fullName evidence="2">Carboxymuconolactone decarboxylase family protein</fullName>
    </submittedName>
</protein>
<dbReference type="PANTHER" id="PTHR33930:SF2">
    <property type="entry name" value="BLR3452 PROTEIN"/>
    <property type="match status" value="1"/>
</dbReference>
<reference evidence="2" key="1">
    <citation type="journal article" date="2020" name="mSystems">
        <title>Genome- and Community-Level Interaction Insights into Carbon Utilization and Element Cycling Functions of Hydrothermarchaeota in Hydrothermal Sediment.</title>
        <authorList>
            <person name="Zhou Z."/>
            <person name="Liu Y."/>
            <person name="Xu W."/>
            <person name="Pan J."/>
            <person name="Luo Z.H."/>
            <person name="Li M."/>
        </authorList>
    </citation>
    <scope>NUCLEOTIDE SEQUENCE [LARGE SCALE GENOMIC DNA]</scope>
    <source>
        <strain evidence="2">SpSt-418</strain>
    </source>
</reference>
<dbReference type="SUPFAM" id="SSF69118">
    <property type="entry name" value="AhpD-like"/>
    <property type="match status" value="1"/>
</dbReference>
<dbReference type="InterPro" id="IPR004675">
    <property type="entry name" value="AhpD_core"/>
</dbReference>
<evidence type="ECO:0000313" key="2">
    <source>
        <dbReference type="EMBL" id="HFN01090.1"/>
    </source>
</evidence>
<dbReference type="GO" id="GO:0051920">
    <property type="term" value="F:peroxiredoxin activity"/>
    <property type="evidence" value="ECO:0007669"/>
    <property type="project" value="InterPro"/>
</dbReference>
<name>A0A7C3KH83_9CYAN</name>
<dbReference type="InterPro" id="IPR029032">
    <property type="entry name" value="AhpD-like"/>
</dbReference>
<dbReference type="Gene3D" id="1.20.1290.10">
    <property type="entry name" value="AhpD-like"/>
    <property type="match status" value="1"/>
</dbReference>
<sequence length="90" mass="9454">MKSFYALSKASSTAGVLDTKTKELIALAIAVATHCDDCIAFHTSSALKAGATKEEILEMLGVVVFMGGGPALMYTTHVMEAVEELQATSE</sequence>
<dbReference type="EMBL" id="DSRU01000368">
    <property type="protein sequence ID" value="HFN01090.1"/>
    <property type="molecule type" value="Genomic_DNA"/>
</dbReference>
<dbReference type="InterPro" id="IPR003779">
    <property type="entry name" value="CMD-like"/>
</dbReference>
<dbReference type="NCBIfam" id="TIGR00778">
    <property type="entry name" value="ahpD_dom"/>
    <property type="match status" value="1"/>
</dbReference>
<organism evidence="2">
    <name type="scientific">Oscillatoriales cyanobacterium SpSt-418</name>
    <dbReference type="NCBI Taxonomy" id="2282169"/>
    <lineage>
        <taxon>Bacteria</taxon>
        <taxon>Bacillati</taxon>
        <taxon>Cyanobacteriota</taxon>
        <taxon>Cyanophyceae</taxon>
        <taxon>Oscillatoriophycideae</taxon>
        <taxon>Oscillatoriales</taxon>
    </lineage>
</organism>
<proteinExistence type="predicted"/>
<comment type="caution">
    <text evidence="2">The sequence shown here is derived from an EMBL/GenBank/DDBJ whole genome shotgun (WGS) entry which is preliminary data.</text>
</comment>
<evidence type="ECO:0000259" key="1">
    <source>
        <dbReference type="Pfam" id="PF02627"/>
    </source>
</evidence>
<gene>
    <name evidence="2" type="ORF">ENR64_25715</name>
</gene>
<dbReference type="Pfam" id="PF02627">
    <property type="entry name" value="CMD"/>
    <property type="match status" value="1"/>
</dbReference>
<feature type="domain" description="Carboxymuconolactone decarboxylase-like" evidence="1">
    <location>
        <begin position="4"/>
        <end position="80"/>
    </location>
</feature>
<dbReference type="PANTHER" id="PTHR33930">
    <property type="entry name" value="ALKYL HYDROPEROXIDE REDUCTASE AHPD"/>
    <property type="match status" value="1"/>
</dbReference>
<accession>A0A7C3KH83</accession>